<feature type="region of interest" description="Disordered" evidence="1">
    <location>
        <begin position="166"/>
        <end position="218"/>
    </location>
</feature>
<name>A0A0D9WR38_9ORYZ</name>
<reference evidence="2" key="3">
    <citation type="submission" date="2015-04" db="UniProtKB">
        <authorList>
            <consortium name="EnsemblPlants"/>
        </authorList>
    </citation>
    <scope>IDENTIFICATION</scope>
</reference>
<protein>
    <recommendedName>
        <fullName evidence="4">DUF1685 domain-containing protein</fullName>
    </recommendedName>
</protein>
<evidence type="ECO:0000256" key="1">
    <source>
        <dbReference type="SAM" id="MobiDB-lite"/>
    </source>
</evidence>
<feature type="region of interest" description="Disordered" evidence="1">
    <location>
        <begin position="30"/>
        <end position="68"/>
    </location>
</feature>
<keyword evidence="3" id="KW-1185">Reference proteome</keyword>
<dbReference type="Proteomes" id="UP000032180">
    <property type="component" value="Chromosome 6"/>
</dbReference>
<reference evidence="2 3" key="1">
    <citation type="submission" date="2012-08" db="EMBL/GenBank/DDBJ databases">
        <title>Oryza genome evolution.</title>
        <authorList>
            <person name="Wing R.A."/>
        </authorList>
    </citation>
    <scope>NUCLEOTIDE SEQUENCE</scope>
</reference>
<evidence type="ECO:0000313" key="3">
    <source>
        <dbReference type="Proteomes" id="UP000032180"/>
    </source>
</evidence>
<feature type="compositionally biased region" description="Basic residues" evidence="1">
    <location>
        <begin position="113"/>
        <end position="128"/>
    </location>
</feature>
<sequence length="259" mass="28687">MAAVEDVLALYDACWFDRLVLLSPSVLSAAAVAPDSPPAQREEERQPEMKRSPSGMLRHRRTRSDDAATAFESALEPLRIPNNHHHRARLETILSGKDGLTAAPQPLPERRRPAARRPGGRRRQRRGRSMSELEFEEVKGLQDLGFTFSEDNVDAELASIVPGLRRRRSEEDDAGKAPAVGAAVAGEEEEQEAGRRRAGSAPAASSAPRRPYLSEAWDDEEEEVRRMLRNWRIPAAGGDGGDLKEHLRLWAHTVASAVR</sequence>
<feature type="compositionally biased region" description="Basic and acidic residues" evidence="1">
    <location>
        <begin position="40"/>
        <end position="51"/>
    </location>
</feature>
<dbReference type="STRING" id="77586.A0A0D9WR38"/>
<organism evidence="2 3">
    <name type="scientific">Leersia perrieri</name>
    <dbReference type="NCBI Taxonomy" id="77586"/>
    <lineage>
        <taxon>Eukaryota</taxon>
        <taxon>Viridiplantae</taxon>
        <taxon>Streptophyta</taxon>
        <taxon>Embryophyta</taxon>
        <taxon>Tracheophyta</taxon>
        <taxon>Spermatophyta</taxon>
        <taxon>Magnoliopsida</taxon>
        <taxon>Liliopsida</taxon>
        <taxon>Poales</taxon>
        <taxon>Poaceae</taxon>
        <taxon>BOP clade</taxon>
        <taxon>Oryzoideae</taxon>
        <taxon>Oryzeae</taxon>
        <taxon>Oryzinae</taxon>
        <taxon>Leersia</taxon>
    </lineage>
</organism>
<feature type="compositionally biased region" description="Low complexity" evidence="1">
    <location>
        <begin position="176"/>
        <end position="185"/>
    </location>
</feature>
<dbReference type="PANTHER" id="PTHR33785">
    <property type="entry name" value="OS06G0550800 PROTEIN"/>
    <property type="match status" value="1"/>
</dbReference>
<dbReference type="HOGENOM" id="CLU_071702_0_0_1"/>
<accession>A0A0D9WR38</accession>
<evidence type="ECO:0008006" key="4">
    <source>
        <dbReference type="Google" id="ProtNLM"/>
    </source>
</evidence>
<dbReference type="AlphaFoldDB" id="A0A0D9WR38"/>
<dbReference type="PANTHER" id="PTHR33785:SF13">
    <property type="entry name" value="OS06G0550800 PROTEIN"/>
    <property type="match status" value="1"/>
</dbReference>
<evidence type="ECO:0000313" key="2">
    <source>
        <dbReference type="EnsemblPlants" id="LPERR06G14890.1"/>
    </source>
</evidence>
<dbReference type="EnsemblPlants" id="LPERR06G14890.1">
    <property type="protein sequence ID" value="LPERR06G14890.1"/>
    <property type="gene ID" value="LPERR06G14890"/>
</dbReference>
<dbReference type="Gramene" id="LPERR06G14890.1">
    <property type="protein sequence ID" value="LPERR06G14890.1"/>
    <property type="gene ID" value="LPERR06G14890"/>
</dbReference>
<feature type="compositionally biased region" description="Low complexity" evidence="1">
    <location>
        <begin position="199"/>
        <end position="211"/>
    </location>
</feature>
<reference evidence="3" key="2">
    <citation type="submission" date="2013-12" db="EMBL/GenBank/DDBJ databases">
        <authorList>
            <person name="Yu Y."/>
            <person name="Lee S."/>
            <person name="de Baynast K."/>
            <person name="Wissotski M."/>
            <person name="Liu L."/>
            <person name="Talag J."/>
            <person name="Goicoechea J."/>
            <person name="Angelova A."/>
            <person name="Jetty R."/>
            <person name="Kudrna D."/>
            <person name="Golser W."/>
            <person name="Rivera L."/>
            <person name="Zhang J."/>
            <person name="Wing R."/>
        </authorList>
    </citation>
    <scope>NUCLEOTIDE SEQUENCE</scope>
</reference>
<proteinExistence type="predicted"/>
<feature type="region of interest" description="Disordered" evidence="1">
    <location>
        <begin position="93"/>
        <end position="134"/>
    </location>
</feature>
<dbReference type="eggNOG" id="ENOG502RYMY">
    <property type="taxonomic scope" value="Eukaryota"/>
</dbReference>